<evidence type="ECO:0000256" key="2">
    <source>
        <dbReference type="SAM" id="Phobius"/>
    </source>
</evidence>
<feature type="transmembrane region" description="Helical" evidence="2">
    <location>
        <begin position="220"/>
        <end position="246"/>
    </location>
</feature>
<dbReference type="Gene3D" id="2.60.40.10">
    <property type="entry name" value="Immunoglobulins"/>
    <property type="match status" value="2"/>
</dbReference>
<dbReference type="InterPro" id="IPR015373">
    <property type="entry name" value="Interferon/interleukin_rcp_dom"/>
</dbReference>
<dbReference type="SUPFAM" id="SSF49265">
    <property type="entry name" value="Fibronectin type III"/>
    <property type="match status" value="2"/>
</dbReference>
<feature type="region of interest" description="Disordered" evidence="1">
    <location>
        <begin position="433"/>
        <end position="471"/>
    </location>
</feature>
<evidence type="ECO:0000256" key="3">
    <source>
        <dbReference type="SAM" id="SignalP"/>
    </source>
</evidence>
<evidence type="ECO:0000313" key="6">
    <source>
        <dbReference type="Proteomes" id="UP000694620"/>
    </source>
</evidence>
<dbReference type="AlphaFoldDB" id="A0A8C4SXV3"/>
<feature type="region of interest" description="Disordered" evidence="1">
    <location>
        <begin position="368"/>
        <end position="387"/>
    </location>
</feature>
<feature type="domain" description="Fibronectin type-III" evidence="4">
    <location>
        <begin position="25"/>
        <end position="123"/>
    </location>
</feature>
<dbReference type="OrthoDB" id="10031784at2759"/>
<dbReference type="GeneID" id="114641482"/>
<sequence length="471" mass="52951">MMILPLKTHFLVLIMKLSYVALAVLPAPVKVSIDSRNLEHILRWEPGRNTPESTRYRVQWFKINKWRSVKSCSSITEPTVCNLTKNFNDIYEYYKARVQAYRKNYTSSNWTETSSKFRPFAQTFLGPPEVTLSSHEDHLIVDMRPPSAIEKVYPVITYKITVNESSKGEVATHETTQNRYKMSNLTPGKTYCIMVRMSVNSNSNAVPSRWQCQSSSSPDVFNVTVLLSFLCVALLCTGLVLAALAYSGFLCKPRDPLPEVLVSFAARHTEVCLLLKDGDLSPVCVLWGRNACGEQHTNDSHDEDTDGEDEGGYEIHAFRTCDSEGSHSKSSVTIEVVDYDKGAGVSPWPCLTTLSAGGSVEQVEELTAEETECTPVEGDSEEKEETQEDVPLFSVMLMDLGQPLITTPVWDTRPQINEPPLEEQQPLLVQTLTERPYVGTSMQRNWTKDGKRWDSSSDEDEDLEPSGYMSR</sequence>
<dbReference type="PROSITE" id="PS50853">
    <property type="entry name" value="FN3"/>
    <property type="match status" value="2"/>
</dbReference>
<accession>A0A8C4SXV3</accession>
<gene>
    <name evidence="5" type="primary">LOC114641482</name>
</gene>
<dbReference type="InterPro" id="IPR003961">
    <property type="entry name" value="FN3_dom"/>
</dbReference>
<name>A0A8C4SXV3_ERPCA</name>
<keyword evidence="2" id="KW-1133">Transmembrane helix</keyword>
<dbReference type="PANTHER" id="PTHR20859">
    <property type="entry name" value="INTERFERON/INTERLEUKIN RECEPTOR"/>
    <property type="match status" value="1"/>
</dbReference>
<dbReference type="GO" id="GO:0004896">
    <property type="term" value="F:cytokine receptor activity"/>
    <property type="evidence" value="ECO:0007669"/>
    <property type="project" value="TreeGrafter"/>
</dbReference>
<feature type="domain" description="Fibronectin type-III" evidence="4">
    <location>
        <begin position="124"/>
        <end position="219"/>
    </location>
</feature>
<dbReference type="GeneTree" id="ENSGT00510000048847"/>
<dbReference type="Pfam" id="PF09294">
    <property type="entry name" value="Interfer-bind"/>
    <property type="match status" value="1"/>
</dbReference>
<reference evidence="5" key="1">
    <citation type="submission" date="2025-08" db="UniProtKB">
        <authorList>
            <consortium name="Ensembl"/>
        </authorList>
    </citation>
    <scope>IDENTIFICATION</scope>
</reference>
<keyword evidence="6" id="KW-1185">Reference proteome</keyword>
<feature type="compositionally biased region" description="Basic and acidic residues" evidence="1">
    <location>
        <begin position="446"/>
        <end position="455"/>
    </location>
</feature>
<dbReference type="Ensembl" id="ENSECRT00000024374.1">
    <property type="protein sequence ID" value="ENSECRP00000023851.1"/>
    <property type="gene ID" value="ENSECRG00000016157.1"/>
</dbReference>
<proteinExistence type="predicted"/>
<dbReference type="InterPro" id="IPR013783">
    <property type="entry name" value="Ig-like_fold"/>
</dbReference>
<feature type="signal peptide" evidence="3">
    <location>
        <begin position="1"/>
        <end position="23"/>
    </location>
</feature>
<keyword evidence="2" id="KW-0472">Membrane</keyword>
<protein>
    <submittedName>
        <fullName evidence="5">Interferon alpha/beta receptor 2-like</fullName>
    </submittedName>
</protein>
<dbReference type="RefSeq" id="XP_028646345.1">
    <property type="nucleotide sequence ID" value="XM_028790512.2"/>
</dbReference>
<organism evidence="5 6">
    <name type="scientific">Erpetoichthys calabaricus</name>
    <name type="common">Rope fish</name>
    <name type="synonym">Calamoichthys calabaricus</name>
    <dbReference type="NCBI Taxonomy" id="27687"/>
    <lineage>
        <taxon>Eukaryota</taxon>
        <taxon>Metazoa</taxon>
        <taxon>Chordata</taxon>
        <taxon>Craniata</taxon>
        <taxon>Vertebrata</taxon>
        <taxon>Euteleostomi</taxon>
        <taxon>Actinopterygii</taxon>
        <taxon>Polypteriformes</taxon>
        <taxon>Polypteridae</taxon>
        <taxon>Erpetoichthys</taxon>
    </lineage>
</organism>
<feature type="chain" id="PRO_5034828126" evidence="3">
    <location>
        <begin position="24"/>
        <end position="471"/>
    </location>
</feature>
<dbReference type="InterPro" id="IPR036116">
    <property type="entry name" value="FN3_sf"/>
</dbReference>
<keyword evidence="3" id="KW-0732">Signal</keyword>
<dbReference type="CDD" id="cd00063">
    <property type="entry name" value="FN3"/>
    <property type="match status" value="1"/>
</dbReference>
<evidence type="ECO:0000259" key="4">
    <source>
        <dbReference type="PROSITE" id="PS50853"/>
    </source>
</evidence>
<dbReference type="Proteomes" id="UP000694620">
    <property type="component" value="Unassembled WGS sequence"/>
</dbReference>
<reference evidence="5" key="2">
    <citation type="submission" date="2025-09" db="UniProtKB">
        <authorList>
            <consortium name="Ensembl"/>
        </authorList>
    </citation>
    <scope>IDENTIFICATION</scope>
</reference>
<dbReference type="Pfam" id="PF01108">
    <property type="entry name" value="Tissue_fac"/>
    <property type="match status" value="1"/>
</dbReference>
<keyword evidence="2" id="KW-0812">Transmembrane</keyword>
<dbReference type="PANTHER" id="PTHR20859:SF53">
    <property type="entry name" value="INTERLEUKIN-22 RECEPTOR SUBUNIT ALPHA-1"/>
    <property type="match status" value="1"/>
</dbReference>
<evidence type="ECO:0000313" key="5">
    <source>
        <dbReference type="Ensembl" id="ENSECRP00000023851.1"/>
    </source>
</evidence>
<dbReference type="GO" id="GO:0005886">
    <property type="term" value="C:plasma membrane"/>
    <property type="evidence" value="ECO:0007669"/>
    <property type="project" value="TreeGrafter"/>
</dbReference>
<dbReference type="InterPro" id="IPR050650">
    <property type="entry name" value="Type-II_Cytokine-TF_Rcpt"/>
</dbReference>
<evidence type="ECO:0000256" key="1">
    <source>
        <dbReference type="SAM" id="MobiDB-lite"/>
    </source>
</evidence>